<reference evidence="2" key="1">
    <citation type="submission" date="2023-03" db="EMBL/GenBank/DDBJ databases">
        <title>Massive genome expansion in bonnet fungi (Mycena s.s.) driven by repeated elements and novel gene families across ecological guilds.</title>
        <authorList>
            <consortium name="Lawrence Berkeley National Laboratory"/>
            <person name="Harder C.B."/>
            <person name="Miyauchi S."/>
            <person name="Viragh M."/>
            <person name="Kuo A."/>
            <person name="Thoen E."/>
            <person name="Andreopoulos B."/>
            <person name="Lu D."/>
            <person name="Skrede I."/>
            <person name="Drula E."/>
            <person name="Henrissat B."/>
            <person name="Morin E."/>
            <person name="Kohler A."/>
            <person name="Barry K."/>
            <person name="LaButti K."/>
            <person name="Morin E."/>
            <person name="Salamov A."/>
            <person name="Lipzen A."/>
            <person name="Mereny Z."/>
            <person name="Hegedus B."/>
            <person name="Baldrian P."/>
            <person name="Stursova M."/>
            <person name="Weitz H."/>
            <person name="Taylor A."/>
            <person name="Grigoriev I.V."/>
            <person name="Nagy L.G."/>
            <person name="Martin F."/>
            <person name="Kauserud H."/>
        </authorList>
    </citation>
    <scope>NUCLEOTIDE SEQUENCE</scope>
    <source>
        <strain evidence="2">CBHHK067</strain>
    </source>
</reference>
<name>A0AAD7B9Z7_MYCRO</name>
<dbReference type="AlphaFoldDB" id="A0AAD7B9Z7"/>
<evidence type="ECO:0000313" key="3">
    <source>
        <dbReference type="Proteomes" id="UP001221757"/>
    </source>
</evidence>
<sequence>MPLTKTLQEEITKECNKFKTVVRRPRSQWSTEEEGQVEKMTTAQKREKVCKKEIDQWVSNILSAAEEELTPCIDFVEAWLNCATNNKTAAVLEDLALIQLMRGYRVDADNGQVQWAEELLAAPEDETLKNVLASYSKIVEEKDATKQLQDQHAFIGEQGHVGQIFMYQRGLLEVVATIDQLDHTYTHQADLWPAFQNLDDANITNTEIETRQKLVALYKTFSVCIFLDPLWFLWLLHPNHCSDSLQSILKRVLENLPSHLGCPDKTIAAARYDTNWEATMGVLNTMDKQLANHVLALTIEISQPVALPFPPPLFFKLVQGHMGPCVLPILLVYFPYQLHLPGYMFFTRTNGIGDDLEVTVGLNRPLEPAVVVGGGVAWAAGGRREADGRPVLGSAQGQWVEEEEEEGWQAAAGKG</sequence>
<organism evidence="2 3">
    <name type="scientific">Mycena rosella</name>
    <name type="common">Pink bonnet</name>
    <name type="synonym">Agaricus rosellus</name>
    <dbReference type="NCBI Taxonomy" id="1033263"/>
    <lineage>
        <taxon>Eukaryota</taxon>
        <taxon>Fungi</taxon>
        <taxon>Dikarya</taxon>
        <taxon>Basidiomycota</taxon>
        <taxon>Agaricomycotina</taxon>
        <taxon>Agaricomycetes</taxon>
        <taxon>Agaricomycetidae</taxon>
        <taxon>Agaricales</taxon>
        <taxon>Marasmiineae</taxon>
        <taxon>Mycenaceae</taxon>
        <taxon>Mycena</taxon>
    </lineage>
</organism>
<keyword evidence="3" id="KW-1185">Reference proteome</keyword>
<gene>
    <name evidence="2" type="ORF">B0H17DRAFT_1152869</name>
</gene>
<dbReference type="Proteomes" id="UP001221757">
    <property type="component" value="Unassembled WGS sequence"/>
</dbReference>
<evidence type="ECO:0000256" key="1">
    <source>
        <dbReference type="SAM" id="MobiDB-lite"/>
    </source>
</evidence>
<comment type="caution">
    <text evidence="2">The sequence shown here is derived from an EMBL/GenBank/DDBJ whole genome shotgun (WGS) entry which is preliminary data.</text>
</comment>
<protein>
    <submittedName>
        <fullName evidence="2">Uncharacterized protein</fullName>
    </submittedName>
</protein>
<evidence type="ECO:0000313" key="2">
    <source>
        <dbReference type="EMBL" id="KAJ7615185.1"/>
    </source>
</evidence>
<proteinExistence type="predicted"/>
<accession>A0AAD7B9Z7</accession>
<dbReference type="EMBL" id="JARKIE010000843">
    <property type="protein sequence ID" value="KAJ7615185.1"/>
    <property type="molecule type" value="Genomic_DNA"/>
</dbReference>
<feature type="region of interest" description="Disordered" evidence="1">
    <location>
        <begin position="389"/>
        <end position="415"/>
    </location>
</feature>